<dbReference type="AlphaFoldDB" id="A0AAN6ELL7"/>
<feature type="region of interest" description="Disordered" evidence="2">
    <location>
        <begin position="21"/>
        <end position="116"/>
    </location>
</feature>
<gene>
    <name evidence="5" type="ORF">HRR80_008601</name>
</gene>
<evidence type="ECO:0000256" key="2">
    <source>
        <dbReference type="SAM" id="MobiDB-lite"/>
    </source>
</evidence>
<feature type="domain" description="SWIM-type" evidence="4">
    <location>
        <begin position="159"/>
        <end position="191"/>
    </location>
</feature>
<name>A0AAN6ELL7_EXODE</name>
<dbReference type="PANTHER" id="PTHR21540:SF0">
    <property type="entry name" value="PHD FAMILY PROTEIN"/>
    <property type="match status" value="1"/>
</dbReference>
<keyword evidence="1" id="KW-0862">Zinc</keyword>
<evidence type="ECO:0000313" key="5">
    <source>
        <dbReference type="EMBL" id="KAJ8987453.1"/>
    </source>
</evidence>
<dbReference type="Proteomes" id="UP001161757">
    <property type="component" value="Unassembled WGS sequence"/>
</dbReference>
<dbReference type="InterPro" id="IPR013083">
    <property type="entry name" value="Znf_RING/FYVE/PHD"/>
</dbReference>
<keyword evidence="1" id="KW-0479">Metal-binding</keyword>
<sequence>MPPRIPLDDVKRYAWGGAAYRTGRKFSRGLRKPSTKPSTKSSSSVQSRAERIRRQLERDTLEATRRLQTGAPQSTEQDTTSYLSSTPSRTQTQRRRPTAESGEEKRLRRFRPKPPQSFLVKLERARTQRMIVLGRKRGTDADGVPYEEIDIVGSTGNVYQVTISRVPRCTCPDSGKGNECKHKVYALHTVLKAPEHLQYQLALLSSELHEIFANAPPIPTDVPTDKDGDADGKRKPTDGECPICYMDLDEEHNRLVWCKAQCGHNMHKSCFDQWLASQEGRQVRCVYCRTPWELDIGDIAAVKAAGEQTAEGYINVADQFGLSRARDYSGYYQPWARQFEPYSFSPYPW</sequence>
<evidence type="ECO:0000256" key="1">
    <source>
        <dbReference type="PROSITE-ProRule" id="PRU00175"/>
    </source>
</evidence>
<feature type="region of interest" description="Disordered" evidence="2">
    <location>
        <begin position="215"/>
        <end position="235"/>
    </location>
</feature>
<dbReference type="PANTHER" id="PTHR21540">
    <property type="entry name" value="RING FINGER AND SWIM DOMAIN-CONTAINING PROTEIN 2"/>
    <property type="match status" value="1"/>
</dbReference>
<organism evidence="5 6">
    <name type="scientific">Exophiala dermatitidis</name>
    <name type="common">Black yeast-like fungus</name>
    <name type="synonym">Wangiella dermatitidis</name>
    <dbReference type="NCBI Taxonomy" id="5970"/>
    <lineage>
        <taxon>Eukaryota</taxon>
        <taxon>Fungi</taxon>
        <taxon>Dikarya</taxon>
        <taxon>Ascomycota</taxon>
        <taxon>Pezizomycotina</taxon>
        <taxon>Eurotiomycetes</taxon>
        <taxon>Chaetothyriomycetidae</taxon>
        <taxon>Chaetothyriales</taxon>
        <taxon>Herpotrichiellaceae</taxon>
        <taxon>Exophiala</taxon>
    </lineage>
</organism>
<accession>A0AAN6ELL7</accession>
<dbReference type="Pfam" id="PF13639">
    <property type="entry name" value="zf-RING_2"/>
    <property type="match status" value="1"/>
</dbReference>
<feature type="domain" description="RING-type" evidence="3">
    <location>
        <begin position="241"/>
        <end position="289"/>
    </location>
</feature>
<dbReference type="PROSITE" id="PS50966">
    <property type="entry name" value="ZF_SWIM"/>
    <property type="match status" value="1"/>
</dbReference>
<dbReference type="GO" id="GO:0008270">
    <property type="term" value="F:zinc ion binding"/>
    <property type="evidence" value="ECO:0007669"/>
    <property type="project" value="UniProtKB-KW"/>
</dbReference>
<comment type="caution">
    <text evidence="5">The sequence shown here is derived from an EMBL/GenBank/DDBJ whole genome shotgun (WGS) entry which is preliminary data.</text>
</comment>
<feature type="compositionally biased region" description="Basic and acidic residues" evidence="2">
    <location>
        <begin position="223"/>
        <end position="235"/>
    </location>
</feature>
<keyword evidence="1" id="KW-0863">Zinc-finger</keyword>
<protein>
    <submittedName>
        <fullName evidence="5">Uncharacterized protein</fullName>
    </submittedName>
</protein>
<evidence type="ECO:0000259" key="4">
    <source>
        <dbReference type="PROSITE" id="PS50966"/>
    </source>
</evidence>
<dbReference type="EMBL" id="JAJGCB010000025">
    <property type="protein sequence ID" value="KAJ8987453.1"/>
    <property type="molecule type" value="Genomic_DNA"/>
</dbReference>
<reference evidence="5" key="1">
    <citation type="submission" date="2023-01" db="EMBL/GenBank/DDBJ databases">
        <title>Exophiala dermititidis isolated from Cystic Fibrosis Patient.</title>
        <authorList>
            <person name="Kurbessoian T."/>
            <person name="Crocker A."/>
            <person name="Murante D."/>
            <person name="Hogan D.A."/>
            <person name="Stajich J.E."/>
        </authorList>
    </citation>
    <scope>NUCLEOTIDE SEQUENCE</scope>
    <source>
        <strain evidence="5">Ex8</strain>
    </source>
</reference>
<dbReference type="InterPro" id="IPR007527">
    <property type="entry name" value="Znf_SWIM"/>
</dbReference>
<proteinExistence type="predicted"/>
<dbReference type="GO" id="GO:0061630">
    <property type="term" value="F:ubiquitin protein ligase activity"/>
    <property type="evidence" value="ECO:0007669"/>
    <property type="project" value="InterPro"/>
</dbReference>
<feature type="compositionally biased region" description="Polar residues" evidence="2">
    <location>
        <begin position="66"/>
        <end position="83"/>
    </location>
</feature>
<dbReference type="InterPro" id="IPR001841">
    <property type="entry name" value="Znf_RING"/>
</dbReference>
<dbReference type="SUPFAM" id="SSF57850">
    <property type="entry name" value="RING/U-box"/>
    <property type="match status" value="1"/>
</dbReference>
<dbReference type="Gene3D" id="3.30.40.10">
    <property type="entry name" value="Zinc/RING finger domain, C3HC4 (zinc finger)"/>
    <property type="match status" value="1"/>
</dbReference>
<dbReference type="InterPro" id="IPR039903">
    <property type="entry name" value="Zswim2"/>
</dbReference>
<evidence type="ECO:0000313" key="6">
    <source>
        <dbReference type="Proteomes" id="UP001161757"/>
    </source>
</evidence>
<dbReference type="PROSITE" id="PS50089">
    <property type="entry name" value="ZF_RING_2"/>
    <property type="match status" value="1"/>
</dbReference>
<feature type="compositionally biased region" description="Basic and acidic residues" evidence="2">
    <location>
        <begin position="48"/>
        <end position="65"/>
    </location>
</feature>
<feature type="compositionally biased region" description="Basic residues" evidence="2">
    <location>
        <begin position="22"/>
        <end position="34"/>
    </location>
</feature>
<feature type="compositionally biased region" description="Low complexity" evidence="2">
    <location>
        <begin position="35"/>
        <end position="44"/>
    </location>
</feature>
<evidence type="ECO:0000259" key="3">
    <source>
        <dbReference type="PROSITE" id="PS50089"/>
    </source>
</evidence>